<dbReference type="RefSeq" id="WP_234413388.1">
    <property type="nucleotide sequence ID" value="NZ_CP099464.1"/>
</dbReference>
<evidence type="ECO:0000313" key="2">
    <source>
        <dbReference type="EMBL" id="UUO18069.1"/>
    </source>
</evidence>
<organism evidence="2 3">
    <name type="scientific">Dolichospermum heterosporum TAC447</name>
    <dbReference type="NCBI Taxonomy" id="747523"/>
    <lineage>
        <taxon>Bacteria</taxon>
        <taxon>Bacillati</taxon>
        <taxon>Cyanobacteriota</taxon>
        <taxon>Cyanophyceae</taxon>
        <taxon>Nostocales</taxon>
        <taxon>Aphanizomenonaceae</taxon>
        <taxon>Dolichospermum</taxon>
        <taxon>Dolichospermum heterosporum</taxon>
    </lineage>
</organism>
<dbReference type="GO" id="GO:0032259">
    <property type="term" value="P:methylation"/>
    <property type="evidence" value="ECO:0007669"/>
    <property type="project" value="UniProtKB-KW"/>
</dbReference>
<keyword evidence="2" id="KW-0808">Transferase</keyword>
<keyword evidence="2" id="KW-0489">Methyltransferase</keyword>
<dbReference type="Pfam" id="PF08241">
    <property type="entry name" value="Methyltransf_11"/>
    <property type="match status" value="1"/>
</dbReference>
<evidence type="ECO:0000259" key="1">
    <source>
        <dbReference type="Pfam" id="PF08241"/>
    </source>
</evidence>
<dbReference type="SUPFAM" id="SSF53335">
    <property type="entry name" value="S-adenosyl-L-methionine-dependent methyltransferases"/>
    <property type="match status" value="1"/>
</dbReference>
<evidence type="ECO:0000313" key="3">
    <source>
        <dbReference type="Proteomes" id="UP001057561"/>
    </source>
</evidence>
<dbReference type="Proteomes" id="UP001057561">
    <property type="component" value="Chromosome"/>
</dbReference>
<dbReference type="InterPro" id="IPR013216">
    <property type="entry name" value="Methyltransf_11"/>
</dbReference>
<feature type="domain" description="Methyltransferase type 11" evidence="1">
    <location>
        <begin position="36"/>
        <end position="129"/>
    </location>
</feature>
<dbReference type="EMBL" id="CP099464">
    <property type="protein sequence ID" value="UUO18069.1"/>
    <property type="molecule type" value="Genomic_DNA"/>
</dbReference>
<keyword evidence="3" id="KW-1185">Reference proteome</keyword>
<sequence length="248" mass="28440">MIPGTTSRLTIVDHSETYGRHILQEGLKNIDISRCVDLGCGSGEDLLIVKHHYPKAKCIGIDYGSWNLEKLIQMGIEPISLNIENQQFPFENESIDFIIANQILEHTKEIFWINHEIFRSLRIGGYLYLGVPNVLSLHNRILGIFGVHPTSTKLISAHVRVFSKNDTINFYSNIAGRFTSIEKFSGSQFYPFPKIMARPLSTILPSLAFSIFFMIKKTEEYKGEFIEWLIKTPLETNFFRGQNEHKSL</sequence>
<gene>
    <name evidence="2" type="ORF">NG743_25960</name>
</gene>
<dbReference type="CDD" id="cd02440">
    <property type="entry name" value="AdoMet_MTases"/>
    <property type="match status" value="1"/>
</dbReference>
<dbReference type="InterPro" id="IPR029063">
    <property type="entry name" value="SAM-dependent_MTases_sf"/>
</dbReference>
<reference evidence="2" key="1">
    <citation type="submission" date="2022-06" db="EMBL/GenBank/DDBJ databases">
        <title>Nostosin G and Spiroidesin B from the Cyanobacterium Dolichospermum sp. NIES-1697.</title>
        <authorList>
            <person name="Phan C.-S."/>
            <person name="Mehjabin J.J."/>
            <person name="Anas A.R.J."/>
            <person name="Hayasaka M."/>
            <person name="Onoki R."/>
            <person name="Wang J."/>
            <person name="Umezawa T."/>
            <person name="Washio K."/>
            <person name="Morikawa M."/>
            <person name="Okino T."/>
        </authorList>
    </citation>
    <scope>NUCLEOTIDE SEQUENCE</scope>
    <source>
        <strain evidence="2">NIES-1697</strain>
    </source>
</reference>
<dbReference type="PANTHER" id="PTHR43861">
    <property type="entry name" value="TRANS-ACONITATE 2-METHYLTRANSFERASE-RELATED"/>
    <property type="match status" value="1"/>
</dbReference>
<name>A0ABY5M4M6_9CYAN</name>
<dbReference type="GO" id="GO:0008168">
    <property type="term" value="F:methyltransferase activity"/>
    <property type="evidence" value="ECO:0007669"/>
    <property type="project" value="UniProtKB-KW"/>
</dbReference>
<dbReference type="Gene3D" id="3.40.50.150">
    <property type="entry name" value="Vaccinia Virus protein VP39"/>
    <property type="match status" value="1"/>
</dbReference>
<protein>
    <submittedName>
        <fullName evidence="2">Class I SAM-dependent methyltransferase</fullName>
    </submittedName>
</protein>
<proteinExistence type="predicted"/>
<accession>A0ABY5M4M6</accession>